<sequence length="59" mass="6160">MCEASILMPSAVRSIAPKAGAKPMAPTLIPAPLNAPTTPLRVIMQKFGIIPSHLQTPSP</sequence>
<proteinExistence type="predicted"/>
<dbReference type="EMBL" id="BOOR01000028">
    <property type="protein sequence ID" value="GII55679.1"/>
    <property type="molecule type" value="Genomic_DNA"/>
</dbReference>
<gene>
    <name evidence="1" type="ORF">Pth03_40680</name>
</gene>
<comment type="caution">
    <text evidence="1">The sequence shown here is derived from an EMBL/GenBank/DDBJ whole genome shotgun (WGS) entry which is preliminary data.</text>
</comment>
<protein>
    <submittedName>
        <fullName evidence="1">Uncharacterized protein</fullName>
    </submittedName>
</protein>
<accession>A0A8J3V800</accession>
<organism evidence="1 2">
    <name type="scientific">Planotetraspora thailandica</name>
    <dbReference type="NCBI Taxonomy" id="487172"/>
    <lineage>
        <taxon>Bacteria</taxon>
        <taxon>Bacillati</taxon>
        <taxon>Actinomycetota</taxon>
        <taxon>Actinomycetes</taxon>
        <taxon>Streptosporangiales</taxon>
        <taxon>Streptosporangiaceae</taxon>
        <taxon>Planotetraspora</taxon>
    </lineage>
</organism>
<name>A0A8J3V800_9ACTN</name>
<evidence type="ECO:0000313" key="2">
    <source>
        <dbReference type="Proteomes" id="UP000605992"/>
    </source>
</evidence>
<dbReference type="AlphaFoldDB" id="A0A8J3V800"/>
<keyword evidence="2" id="KW-1185">Reference proteome</keyword>
<dbReference type="Proteomes" id="UP000605992">
    <property type="component" value="Unassembled WGS sequence"/>
</dbReference>
<evidence type="ECO:0000313" key="1">
    <source>
        <dbReference type="EMBL" id="GII55679.1"/>
    </source>
</evidence>
<reference evidence="1" key="1">
    <citation type="submission" date="2021-01" db="EMBL/GenBank/DDBJ databases">
        <title>Whole genome shotgun sequence of Planotetraspora thailandica NBRC 104271.</title>
        <authorList>
            <person name="Komaki H."/>
            <person name="Tamura T."/>
        </authorList>
    </citation>
    <scope>NUCLEOTIDE SEQUENCE</scope>
    <source>
        <strain evidence="1">NBRC 104271</strain>
    </source>
</reference>